<evidence type="ECO:0000313" key="1">
    <source>
        <dbReference type="EnsemblPlants" id="Bo20497s010.1"/>
    </source>
</evidence>
<evidence type="ECO:0000313" key="2">
    <source>
        <dbReference type="Proteomes" id="UP000032141"/>
    </source>
</evidence>
<dbReference type="HOGENOM" id="CLU_2177482_0_0_1"/>
<dbReference type="Gramene" id="Bo20497s010.1">
    <property type="protein sequence ID" value="Bo20497s010.1"/>
    <property type="gene ID" value="Bo20497s010"/>
</dbReference>
<dbReference type="OMA" id="NWVTDKE"/>
<dbReference type="EnsemblPlants" id="Bo20497s010.1">
    <property type="protein sequence ID" value="Bo20497s010.1"/>
    <property type="gene ID" value="Bo20497s010"/>
</dbReference>
<dbReference type="Proteomes" id="UP000032141">
    <property type="component" value="Unassembled WGS sequence"/>
</dbReference>
<accession>A0A0D3AGA5</accession>
<name>A0A0D3AGA5_BRAOL</name>
<reference evidence="1" key="2">
    <citation type="submission" date="2015-06" db="UniProtKB">
        <authorList>
            <consortium name="EnsemblPlants"/>
        </authorList>
    </citation>
    <scope>IDENTIFICATION</scope>
</reference>
<keyword evidence="2" id="KW-1185">Reference proteome</keyword>
<dbReference type="eggNOG" id="KOG1075">
    <property type="taxonomic scope" value="Eukaryota"/>
</dbReference>
<sequence>DDGRWIEQSEELQRLAINYYKRLYSTEDISLDTQKLPQQGFTAPTWDELVSLNKPFSGVDMESAVRSMGKYKAPGPDGFQPVFYQDSWEVVGESVTRCGLSFFESGVLTE</sequence>
<dbReference type="AlphaFoldDB" id="A0A0D3AGA5"/>
<proteinExistence type="predicted"/>
<organism evidence="1 2">
    <name type="scientific">Brassica oleracea var. oleracea</name>
    <dbReference type="NCBI Taxonomy" id="109376"/>
    <lineage>
        <taxon>Eukaryota</taxon>
        <taxon>Viridiplantae</taxon>
        <taxon>Streptophyta</taxon>
        <taxon>Embryophyta</taxon>
        <taxon>Tracheophyta</taxon>
        <taxon>Spermatophyta</taxon>
        <taxon>Magnoliopsida</taxon>
        <taxon>eudicotyledons</taxon>
        <taxon>Gunneridae</taxon>
        <taxon>Pentapetalae</taxon>
        <taxon>rosids</taxon>
        <taxon>malvids</taxon>
        <taxon>Brassicales</taxon>
        <taxon>Brassicaceae</taxon>
        <taxon>Brassiceae</taxon>
        <taxon>Brassica</taxon>
    </lineage>
</organism>
<reference evidence="1" key="1">
    <citation type="journal article" date="2014" name="Genome Biol.">
        <title>Transcriptome and methylome profiling reveals relics of genome dominance in the mesopolyploid Brassica oleracea.</title>
        <authorList>
            <person name="Parkin I.A."/>
            <person name="Koh C."/>
            <person name="Tang H."/>
            <person name="Robinson S.J."/>
            <person name="Kagale S."/>
            <person name="Clarke W.E."/>
            <person name="Town C.D."/>
            <person name="Nixon J."/>
            <person name="Krishnakumar V."/>
            <person name="Bidwell S.L."/>
            <person name="Denoeud F."/>
            <person name="Belcram H."/>
            <person name="Links M.G."/>
            <person name="Just J."/>
            <person name="Clarke C."/>
            <person name="Bender T."/>
            <person name="Huebert T."/>
            <person name="Mason A.S."/>
            <person name="Pires J.C."/>
            <person name="Barker G."/>
            <person name="Moore J."/>
            <person name="Walley P.G."/>
            <person name="Manoli S."/>
            <person name="Batley J."/>
            <person name="Edwards D."/>
            <person name="Nelson M.N."/>
            <person name="Wang X."/>
            <person name="Paterson A.H."/>
            <person name="King G."/>
            <person name="Bancroft I."/>
            <person name="Chalhoub B."/>
            <person name="Sharpe A.G."/>
        </authorList>
    </citation>
    <scope>NUCLEOTIDE SEQUENCE [LARGE SCALE GENOMIC DNA]</scope>
    <source>
        <strain evidence="1">cv. TO1000</strain>
    </source>
</reference>
<protein>
    <submittedName>
        <fullName evidence="1">Uncharacterized protein</fullName>
    </submittedName>
</protein>